<dbReference type="PIRSF" id="PIRSF029958">
    <property type="entry name" value="Necrosis-inducing_protein"/>
    <property type="match status" value="1"/>
</dbReference>
<evidence type="ECO:0000256" key="1">
    <source>
        <dbReference type="ARBA" id="ARBA00009520"/>
    </source>
</evidence>
<gene>
    <name evidence="4" type="ORF">BP5796_11403</name>
</gene>
<keyword evidence="2" id="KW-0843">Virulence</keyword>
<evidence type="ECO:0000256" key="3">
    <source>
        <dbReference type="SAM" id="SignalP"/>
    </source>
</evidence>
<dbReference type="EMBL" id="PDLN01000018">
    <property type="protein sequence ID" value="RDW61511.1"/>
    <property type="molecule type" value="Genomic_DNA"/>
</dbReference>
<organism evidence="4 5">
    <name type="scientific">Coleophoma crateriformis</name>
    <dbReference type="NCBI Taxonomy" id="565419"/>
    <lineage>
        <taxon>Eukaryota</taxon>
        <taxon>Fungi</taxon>
        <taxon>Dikarya</taxon>
        <taxon>Ascomycota</taxon>
        <taxon>Pezizomycotina</taxon>
        <taxon>Leotiomycetes</taxon>
        <taxon>Helotiales</taxon>
        <taxon>Dermateaceae</taxon>
        <taxon>Coleophoma</taxon>
    </lineage>
</organism>
<dbReference type="OrthoDB" id="89086at2759"/>
<sequence>MVSANLQTLLAPLCVGLLTSPAVNGSPIEPRGVINHDAVVGFAEKVPGGNLGDLYQRFQPLLFVRNGCVPFPAVDSDGNTGGGLNPTGGSSSGCDNSTGQVYVRSLSHGSRYATMYSWYMPKDSPATGLGHRHDWEGIVVWTNTSSSTDILAVATSAHGNFDVTVMPNVPLNGSRPQIEYSSTFPVNHQLGITSTKGGEQPLIAWESMTDAARNALNTTDFGSAIVPFKDSTFTANLQKASF</sequence>
<protein>
    <submittedName>
        <fullName evidence="4">NPP1-domain-containing protein</fullName>
    </submittedName>
</protein>
<keyword evidence="5" id="KW-1185">Reference proteome</keyword>
<evidence type="ECO:0000313" key="4">
    <source>
        <dbReference type="EMBL" id="RDW61511.1"/>
    </source>
</evidence>
<evidence type="ECO:0000313" key="5">
    <source>
        <dbReference type="Proteomes" id="UP000256328"/>
    </source>
</evidence>
<dbReference type="Proteomes" id="UP000256328">
    <property type="component" value="Unassembled WGS sequence"/>
</dbReference>
<proteinExistence type="inferred from homology"/>
<feature type="signal peptide" evidence="3">
    <location>
        <begin position="1"/>
        <end position="25"/>
    </location>
</feature>
<dbReference type="InterPro" id="IPR008701">
    <property type="entry name" value="NPP1"/>
</dbReference>
<reference evidence="4 5" key="1">
    <citation type="journal article" date="2018" name="IMA Fungus">
        <title>IMA Genome-F 9: Draft genome sequence of Annulohypoxylon stygium, Aspergillus mulundensis, Berkeleyomyces basicola (syn. Thielaviopsis basicola), Ceratocystis smalleyi, two Cercospora beticola strains, Coleophoma cylindrospora, Fusarium fracticaudum, Phialophora cf. hyalina, and Morchella septimelata.</title>
        <authorList>
            <person name="Wingfield B.D."/>
            <person name="Bills G.F."/>
            <person name="Dong Y."/>
            <person name="Huang W."/>
            <person name="Nel W.J."/>
            <person name="Swalarsk-Parry B.S."/>
            <person name="Vaghefi N."/>
            <person name="Wilken P.M."/>
            <person name="An Z."/>
            <person name="de Beer Z.W."/>
            <person name="De Vos L."/>
            <person name="Chen L."/>
            <person name="Duong T.A."/>
            <person name="Gao Y."/>
            <person name="Hammerbacher A."/>
            <person name="Kikkert J.R."/>
            <person name="Li Y."/>
            <person name="Li H."/>
            <person name="Li K."/>
            <person name="Li Q."/>
            <person name="Liu X."/>
            <person name="Ma X."/>
            <person name="Naidoo K."/>
            <person name="Pethybridge S.J."/>
            <person name="Sun J."/>
            <person name="Steenkamp E.T."/>
            <person name="van der Nest M.A."/>
            <person name="van Wyk S."/>
            <person name="Wingfield M.J."/>
            <person name="Xiong C."/>
            <person name="Yue Q."/>
            <person name="Zhang X."/>
        </authorList>
    </citation>
    <scope>NUCLEOTIDE SEQUENCE [LARGE SCALE GENOMIC DNA]</scope>
    <source>
        <strain evidence="4 5">BP5796</strain>
    </source>
</reference>
<dbReference type="AlphaFoldDB" id="A0A3D8QIG0"/>
<feature type="chain" id="PRO_5017598526" evidence="3">
    <location>
        <begin position="26"/>
        <end position="242"/>
    </location>
</feature>
<evidence type="ECO:0000256" key="2">
    <source>
        <dbReference type="ARBA" id="ARBA00023026"/>
    </source>
</evidence>
<comment type="similarity">
    <text evidence="1">Belongs to the Necrosis inducing protein (NPP1) family.</text>
</comment>
<dbReference type="Pfam" id="PF05630">
    <property type="entry name" value="NPP1"/>
    <property type="match status" value="1"/>
</dbReference>
<keyword evidence="3" id="KW-0732">Signal</keyword>
<dbReference type="PANTHER" id="PTHR33657">
    <property type="entry name" value="DOMAIN PROTEIN, PUTATIVE (AFU_ORTHOLOGUE AFUA_5G00600)-RELATED"/>
    <property type="match status" value="1"/>
</dbReference>
<accession>A0A3D8QIG0</accession>
<dbReference type="PANTHER" id="PTHR33657:SF8">
    <property type="entry name" value="DOMAIN PROTEIN, PUTATIVE (AFU_ORTHOLOGUE AFUA_5G00600)-RELATED"/>
    <property type="match status" value="1"/>
</dbReference>
<name>A0A3D8QIG0_9HELO</name>
<comment type="caution">
    <text evidence="4">The sequence shown here is derived from an EMBL/GenBank/DDBJ whole genome shotgun (WGS) entry which is preliminary data.</text>
</comment>